<dbReference type="PROSITE" id="PS51000">
    <property type="entry name" value="HTH_DEOR_2"/>
    <property type="match status" value="1"/>
</dbReference>
<evidence type="ECO:0000313" key="6">
    <source>
        <dbReference type="Proteomes" id="UP000569914"/>
    </source>
</evidence>
<keyword evidence="1" id="KW-0805">Transcription regulation</keyword>
<dbReference type="SMART" id="SM00420">
    <property type="entry name" value="HTH_DEOR"/>
    <property type="match status" value="1"/>
</dbReference>
<dbReference type="AlphaFoldDB" id="A0A7Y9LB95"/>
<dbReference type="SUPFAM" id="SSF53822">
    <property type="entry name" value="Periplasmic binding protein-like I"/>
    <property type="match status" value="1"/>
</dbReference>
<evidence type="ECO:0000256" key="1">
    <source>
        <dbReference type="ARBA" id="ARBA00023015"/>
    </source>
</evidence>
<dbReference type="GO" id="GO:0003700">
    <property type="term" value="F:DNA-binding transcription factor activity"/>
    <property type="evidence" value="ECO:0007669"/>
    <property type="project" value="InterPro"/>
</dbReference>
<dbReference type="PANTHER" id="PTHR30146">
    <property type="entry name" value="LACI-RELATED TRANSCRIPTIONAL REPRESSOR"/>
    <property type="match status" value="1"/>
</dbReference>
<evidence type="ECO:0000256" key="3">
    <source>
        <dbReference type="ARBA" id="ARBA00023163"/>
    </source>
</evidence>
<dbReference type="EMBL" id="JACCBU010000001">
    <property type="protein sequence ID" value="NYE69586.1"/>
    <property type="molecule type" value="Genomic_DNA"/>
</dbReference>
<sequence length="363" mass="39410">MTGGLAEQRRAAIRREFARRGSVRTAELAERLGVSERTVQRDLDWLADQLPTGRRVYGGLVSAEPGTAAPGLRIGLLLPVGDYYYEEVIAGAEAAAAALNVRLVVGTYAYREDLETAALHRLGEVRLDGLVATVDYRGHGYHQLRALGLTTVVIERPWHPDRFNSDTADSDQIDHVCSDHHAGAGIGLRHLAGLGHRSVLCLVRSTATAVPLLRGLEYAAAELSPGCPVEVHAVPVDPDTLEPEPSVWQPLLAEVVERCRTGAATAIFAHADWEALELYRRLDAAGIAVPDQVSLLSYDGVRVGPDPVLSAVTPRRRWIGAMAVETVVDRLRSRGRRSHEQRPGYQVSLVPELILRASTAPPP</sequence>
<dbReference type="InterPro" id="IPR001034">
    <property type="entry name" value="DeoR_HTH"/>
</dbReference>
<proteinExistence type="predicted"/>
<dbReference type="Proteomes" id="UP000569914">
    <property type="component" value="Unassembled WGS sequence"/>
</dbReference>
<gene>
    <name evidence="5" type="ORF">BKA15_000915</name>
</gene>
<dbReference type="InterPro" id="IPR028082">
    <property type="entry name" value="Peripla_BP_I"/>
</dbReference>
<keyword evidence="3" id="KW-0804">Transcription</keyword>
<dbReference type="PANTHER" id="PTHR30146:SF155">
    <property type="entry name" value="ALANINE RACEMASE"/>
    <property type="match status" value="1"/>
</dbReference>
<evidence type="ECO:0000259" key="4">
    <source>
        <dbReference type="PROSITE" id="PS51000"/>
    </source>
</evidence>
<keyword evidence="2 5" id="KW-0238">DNA-binding</keyword>
<evidence type="ECO:0000256" key="2">
    <source>
        <dbReference type="ARBA" id="ARBA00023125"/>
    </source>
</evidence>
<organism evidence="5 6">
    <name type="scientific">Microlunatus parietis</name>
    <dbReference type="NCBI Taxonomy" id="682979"/>
    <lineage>
        <taxon>Bacteria</taxon>
        <taxon>Bacillati</taxon>
        <taxon>Actinomycetota</taxon>
        <taxon>Actinomycetes</taxon>
        <taxon>Propionibacteriales</taxon>
        <taxon>Propionibacteriaceae</taxon>
        <taxon>Microlunatus</taxon>
    </lineage>
</organism>
<comment type="caution">
    <text evidence="5">The sequence shown here is derived from an EMBL/GenBank/DDBJ whole genome shotgun (WGS) entry which is preliminary data.</text>
</comment>
<dbReference type="SUPFAM" id="SSF46785">
    <property type="entry name" value="Winged helix' DNA-binding domain"/>
    <property type="match status" value="1"/>
</dbReference>
<dbReference type="Pfam" id="PF08220">
    <property type="entry name" value="HTH_DeoR"/>
    <property type="match status" value="1"/>
</dbReference>
<reference evidence="5 6" key="1">
    <citation type="submission" date="2020-07" db="EMBL/GenBank/DDBJ databases">
        <title>Sequencing the genomes of 1000 actinobacteria strains.</title>
        <authorList>
            <person name="Klenk H.-P."/>
        </authorList>
    </citation>
    <scope>NUCLEOTIDE SEQUENCE [LARGE SCALE GENOMIC DNA]</scope>
    <source>
        <strain evidence="5 6">DSM 22083</strain>
    </source>
</reference>
<accession>A0A7Y9LB95</accession>
<dbReference type="Gene3D" id="1.10.10.10">
    <property type="entry name" value="Winged helix-like DNA-binding domain superfamily/Winged helix DNA-binding domain"/>
    <property type="match status" value="1"/>
</dbReference>
<feature type="domain" description="HTH deoR-type" evidence="4">
    <location>
        <begin position="6"/>
        <end position="62"/>
    </location>
</feature>
<dbReference type="CDD" id="cd06267">
    <property type="entry name" value="PBP1_LacI_sugar_binding-like"/>
    <property type="match status" value="1"/>
</dbReference>
<evidence type="ECO:0000313" key="5">
    <source>
        <dbReference type="EMBL" id="NYE69586.1"/>
    </source>
</evidence>
<name>A0A7Y9LB95_9ACTN</name>
<dbReference type="Gene3D" id="3.40.50.2300">
    <property type="match status" value="2"/>
</dbReference>
<dbReference type="InterPro" id="IPR036390">
    <property type="entry name" value="WH_DNA-bd_sf"/>
</dbReference>
<dbReference type="RefSeq" id="WP_179748458.1">
    <property type="nucleotide sequence ID" value="NZ_JACCBU010000001.1"/>
</dbReference>
<dbReference type="Pfam" id="PF13377">
    <property type="entry name" value="Peripla_BP_3"/>
    <property type="match status" value="1"/>
</dbReference>
<protein>
    <submittedName>
        <fullName evidence="5">DNA-binding LacI/PurR family transcriptional regulator</fullName>
    </submittedName>
</protein>
<keyword evidence="6" id="KW-1185">Reference proteome</keyword>
<dbReference type="GO" id="GO:0000976">
    <property type="term" value="F:transcription cis-regulatory region binding"/>
    <property type="evidence" value="ECO:0007669"/>
    <property type="project" value="TreeGrafter"/>
</dbReference>
<dbReference type="InterPro" id="IPR046335">
    <property type="entry name" value="LacI/GalR-like_sensor"/>
</dbReference>
<dbReference type="InterPro" id="IPR036388">
    <property type="entry name" value="WH-like_DNA-bd_sf"/>
</dbReference>